<reference evidence="2 3" key="1">
    <citation type="submission" date="2023-05" db="EMBL/GenBank/DDBJ databases">
        <title>Sequencing and Assembly of Streptomyces sp. NP73.</title>
        <authorList>
            <person name="Konwar A.N."/>
            <person name="Saikia K."/>
            <person name="Thakur D."/>
        </authorList>
    </citation>
    <scope>NUCLEOTIDE SEQUENCE [LARGE SCALE GENOMIC DNA]</scope>
    <source>
        <strain evidence="2 3">NP73</strain>
    </source>
</reference>
<dbReference type="PRINTS" id="PR00420">
    <property type="entry name" value="RNGMNOXGNASE"/>
</dbReference>
<dbReference type="PANTHER" id="PTHR43422">
    <property type="entry name" value="THIAMINE THIAZOLE SYNTHASE"/>
    <property type="match status" value="1"/>
</dbReference>
<evidence type="ECO:0000313" key="2">
    <source>
        <dbReference type="EMBL" id="MDK9497616.1"/>
    </source>
</evidence>
<keyword evidence="3" id="KW-1185">Reference proteome</keyword>
<evidence type="ECO:0000259" key="1">
    <source>
        <dbReference type="Pfam" id="PF01494"/>
    </source>
</evidence>
<dbReference type="InterPro" id="IPR002938">
    <property type="entry name" value="FAD-bd"/>
</dbReference>
<sequence>MPEPTTSQVRPDAHGRTVRRRAVVIGGGLAGMLAAGALRGAVDEVLVVENDHLPDRPLPRRGLPQARHAHMLWSGGARAAEALLPGITDRWLAAGANRIPVPTGMVALSGQGWFRRWDRETHFVIGCSRDLLDSVVRDLVLAGGGVAVLQGTRVEGLSGSASRVTGVRVRGADGRRRTLDADFVVEASGRGSRAPRYLADLGVRPAPERALDLGLVYATRVFRAPAGSAGFPIVSVHADPRGGRPGQSASILPVEDGRWIVTQTGTREGEPTGDAEDFEAFARRLRHPVVGEIISRLEPLTGVTVSRSTHNTRRYFERVRAWPERFVVLGDALAAFNPVYGHGMSVAAQSAAVLREKARARGVDAPHLARQVQRAMAKRVDAAWDLATGQDIFYPGVRGGSPNRRDRILACYVNRLVTTSCGSFAMVKDLTDVTSLQTPLAALARPRVLLGAVRGPRRPPLTGPPLTARELALVHAPTGT</sequence>
<protein>
    <submittedName>
        <fullName evidence="2">FAD-dependent monooxygenase</fullName>
    </submittedName>
</protein>
<dbReference type="Gene3D" id="3.30.9.100">
    <property type="match status" value="1"/>
</dbReference>
<gene>
    <name evidence="2" type="ORF">QEZ40_002557</name>
</gene>
<organism evidence="2 3">
    <name type="scientific">Streptomyces katrae</name>
    <dbReference type="NCBI Taxonomy" id="68223"/>
    <lineage>
        <taxon>Bacteria</taxon>
        <taxon>Bacillati</taxon>
        <taxon>Actinomycetota</taxon>
        <taxon>Actinomycetes</taxon>
        <taxon>Kitasatosporales</taxon>
        <taxon>Streptomycetaceae</taxon>
        <taxon>Streptomyces</taxon>
    </lineage>
</organism>
<dbReference type="GO" id="GO:0004497">
    <property type="term" value="F:monooxygenase activity"/>
    <property type="evidence" value="ECO:0007669"/>
    <property type="project" value="UniProtKB-KW"/>
</dbReference>
<dbReference type="Pfam" id="PF01494">
    <property type="entry name" value="FAD_binding_3"/>
    <property type="match status" value="1"/>
</dbReference>
<dbReference type="SUPFAM" id="SSF51905">
    <property type="entry name" value="FAD/NAD(P)-binding domain"/>
    <property type="match status" value="1"/>
</dbReference>
<dbReference type="Proteomes" id="UP001223390">
    <property type="component" value="Unassembled WGS sequence"/>
</dbReference>
<keyword evidence="2" id="KW-0503">Monooxygenase</keyword>
<evidence type="ECO:0000313" key="3">
    <source>
        <dbReference type="Proteomes" id="UP001223390"/>
    </source>
</evidence>
<dbReference type="PANTHER" id="PTHR43422:SF3">
    <property type="entry name" value="THIAMINE THIAZOLE SYNTHASE"/>
    <property type="match status" value="1"/>
</dbReference>
<dbReference type="Gene3D" id="3.50.50.60">
    <property type="entry name" value="FAD/NAD(P)-binding domain"/>
    <property type="match status" value="1"/>
</dbReference>
<dbReference type="InterPro" id="IPR036188">
    <property type="entry name" value="FAD/NAD-bd_sf"/>
</dbReference>
<feature type="domain" description="FAD-binding" evidence="1">
    <location>
        <begin position="22"/>
        <end position="355"/>
    </location>
</feature>
<name>A0ABT7GWI0_9ACTN</name>
<proteinExistence type="predicted"/>
<comment type="caution">
    <text evidence="2">The sequence shown here is derived from an EMBL/GenBank/DDBJ whole genome shotgun (WGS) entry which is preliminary data.</text>
</comment>
<accession>A0ABT7GWI0</accession>
<dbReference type="EMBL" id="JASITI010000021">
    <property type="protein sequence ID" value="MDK9497616.1"/>
    <property type="molecule type" value="Genomic_DNA"/>
</dbReference>
<keyword evidence="2" id="KW-0560">Oxidoreductase</keyword>